<dbReference type="AlphaFoldDB" id="A0A1R3R6N4"/>
<dbReference type="GO" id="GO:0051059">
    <property type="term" value="F:NF-kappaB binding"/>
    <property type="evidence" value="ECO:0007669"/>
    <property type="project" value="TreeGrafter"/>
</dbReference>
<dbReference type="PROSITE" id="PS50088">
    <property type="entry name" value="ANK_REPEAT"/>
    <property type="match status" value="3"/>
</dbReference>
<evidence type="ECO:0000313" key="7">
    <source>
        <dbReference type="Proteomes" id="UP000188318"/>
    </source>
</evidence>
<evidence type="ECO:0000256" key="3">
    <source>
        <dbReference type="PROSITE-ProRule" id="PRU00023"/>
    </source>
</evidence>
<dbReference type="SUPFAM" id="SSF48403">
    <property type="entry name" value="Ankyrin repeat"/>
    <property type="match status" value="1"/>
</dbReference>
<dbReference type="InterPro" id="IPR051070">
    <property type="entry name" value="NF-kappa-B_inhibitor"/>
</dbReference>
<dbReference type="InterPro" id="IPR008271">
    <property type="entry name" value="Ser/Thr_kinase_AS"/>
</dbReference>
<dbReference type="GO" id="GO:0004672">
    <property type="term" value="F:protein kinase activity"/>
    <property type="evidence" value="ECO:0007669"/>
    <property type="project" value="InterPro"/>
</dbReference>
<dbReference type="Gene3D" id="1.25.40.20">
    <property type="entry name" value="Ankyrin repeat-containing domain"/>
    <property type="match status" value="1"/>
</dbReference>
<accession>A0A1R3R6N4</accession>
<proteinExistence type="predicted"/>
<evidence type="ECO:0000259" key="5">
    <source>
        <dbReference type="PROSITE" id="PS50011"/>
    </source>
</evidence>
<feature type="compositionally biased region" description="Low complexity" evidence="4">
    <location>
        <begin position="507"/>
        <end position="516"/>
    </location>
</feature>
<evidence type="ECO:0000256" key="1">
    <source>
        <dbReference type="ARBA" id="ARBA00022737"/>
    </source>
</evidence>
<dbReference type="SMART" id="SM00220">
    <property type="entry name" value="S_TKc"/>
    <property type="match status" value="1"/>
</dbReference>
<keyword evidence="2 3" id="KW-0040">ANK repeat</keyword>
<name>A0A1R3R6N4_ASPC5</name>
<reference evidence="7" key="1">
    <citation type="journal article" date="2017" name="Genome Biol.">
        <title>Comparative genomics reveals high biological diversity and specific adaptations in the industrially and medically important fungal genus Aspergillus.</title>
        <authorList>
            <person name="de Vries R.P."/>
            <person name="Riley R."/>
            <person name="Wiebenga A."/>
            <person name="Aguilar-Osorio G."/>
            <person name="Amillis S."/>
            <person name="Uchima C.A."/>
            <person name="Anderluh G."/>
            <person name="Asadollahi M."/>
            <person name="Askin M."/>
            <person name="Barry K."/>
            <person name="Battaglia E."/>
            <person name="Bayram O."/>
            <person name="Benocci T."/>
            <person name="Braus-Stromeyer S.A."/>
            <person name="Caldana C."/>
            <person name="Canovas D."/>
            <person name="Cerqueira G.C."/>
            <person name="Chen F."/>
            <person name="Chen W."/>
            <person name="Choi C."/>
            <person name="Clum A."/>
            <person name="Dos Santos R.A."/>
            <person name="Damasio A.R."/>
            <person name="Diallinas G."/>
            <person name="Emri T."/>
            <person name="Fekete E."/>
            <person name="Flipphi M."/>
            <person name="Freyberg S."/>
            <person name="Gallo A."/>
            <person name="Gournas C."/>
            <person name="Habgood R."/>
            <person name="Hainaut M."/>
            <person name="Harispe M.L."/>
            <person name="Henrissat B."/>
            <person name="Hilden K.S."/>
            <person name="Hope R."/>
            <person name="Hossain A."/>
            <person name="Karabika E."/>
            <person name="Karaffa L."/>
            <person name="Karanyi Z."/>
            <person name="Krasevec N."/>
            <person name="Kuo A."/>
            <person name="Kusch H."/>
            <person name="LaButti K."/>
            <person name="Lagendijk E.L."/>
            <person name="Lapidus A."/>
            <person name="Levasseur A."/>
            <person name="Lindquist E."/>
            <person name="Lipzen A."/>
            <person name="Logrieco A.F."/>
            <person name="MacCabe A."/>
            <person name="Maekelae M.R."/>
            <person name="Malavazi I."/>
            <person name="Melin P."/>
            <person name="Meyer V."/>
            <person name="Mielnichuk N."/>
            <person name="Miskei M."/>
            <person name="Molnar A.P."/>
            <person name="Mule G."/>
            <person name="Ngan C.Y."/>
            <person name="Orejas M."/>
            <person name="Orosz E."/>
            <person name="Ouedraogo J.P."/>
            <person name="Overkamp K.M."/>
            <person name="Park H.-S."/>
            <person name="Perrone G."/>
            <person name="Piumi F."/>
            <person name="Punt P.J."/>
            <person name="Ram A.F."/>
            <person name="Ramon A."/>
            <person name="Rauscher S."/>
            <person name="Record E."/>
            <person name="Riano-Pachon D.M."/>
            <person name="Robert V."/>
            <person name="Roehrig J."/>
            <person name="Ruller R."/>
            <person name="Salamov A."/>
            <person name="Salih N.S."/>
            <person name="Samson R.A."/>
            <person name="Sandor E."/>
            <person name="Sanguinetti M."/>
            <person name="Schuetze T."/>
            <person name="Sepcic K."/>
            <person name="Shelest E."/>
            <person name="Sherlock G."/>
            <person name="Sophianopoulou V."/>
            <person name="Squina F.M."/>
            <person name="Sun H."/>
            <person name="Susca A."/>
            <person name="Todd R.B."/>
            <person name="Tsang A."/>
            <person name="Unkles S.E."/>
            <person name="van de Wiele N."/>
            <person name="van Rossen-Uffink D."/>
            <person name="Oliveira J.V."/>
            <person name="Vesth T.C."/>
            <person name="Visser J."/>
            <person name="Yu J.-H."/>
            <person name="Zhou M."/>
            <person name="Andersen M.R."/>
            <person name="Archer D.B."/>
            <person name="Baker S.E."/>
            <person name="Benoit I."/>
            <person name="Brakhage A.A."/>
            <person name="Braus G.H."/>
            <person name="Fischer R."/>
            <person name="Frisvad J.C."/>
            <person name="Goldman G.H."/>
            <person name="Houbraken J."/>
            <person name="Oakley B."/>
            <person name="Pocsi I."/>
            <person name="Scazzocchio C."/>
            <person name="Seiboth B."/>
            <person name="vanKuyk P.A."/>
            <person name="Wortman J."/>
            <person name="Dyer P.S."/>
            <person name="Grigoriev I.V."/>
        </authorList>
    </citation>
    <scope>NUCLEOTIDE SEQUENCE [LARGE SCALE GENOMIC DNA]</scope>
    <source>
        <strain evidence="7">ITEM 5010</strain>
    </source>
</reference>
<feature type="domain" description="Protein kinase" evidence="5">
    <location>
        <begin position="165"/>
        <end position="484"/>
    </location>
</feature>
<feature type="region of interest" description="Disordered" evidence="4">
    <location>
        <begin position="489"/>
        <end position="516"/>
    </location>
</feature>
<dbReference type="OrthoDB" id="5986190at2759"/>
<gene>
    <name evidence="6" type="ORF">ASPCADRAFT_157380</name>
</gene>
<dbReference type="EMBL" id="KV907583">
    <property type="protein sequence ID" value="OOF90140.1"/>
    <property type="molecule type" value="Genomic_DNA"/>
</dbReference>
<organism evidence="6 7">
    <name type="scientific">Aspergillus carbonarius (strain ITEM 5010)</name>
    <dbReference type="NCBI Taxonomy" id="602072"/>
    <lineage>
        <taxon>Eukaryota</taxon>
        <taxon>Fungi</taxon>
        <taxon>Dikarya</taxon>
        <taxon>Ascomycota</taxon>
        <taxon>Pezizomycotina</taxon>
        <taxon>Eurotiomycetes</taxon>
        <taxon>Eurotiomycetidae</taxon>
        <taxon>Eurotiales</taxon>
        <taxon>Aspergillaceae</taxon>
        <taxon>Aspergillus</taxon>
        <taxon>Aspergillus subgen. Circumdati</taxon>
    </lineage>
</organism>
<dbReference type="STRING" id="602072.A0A1R3R6N4"/>
<dbReference type="PROSITE" id="PS50011">
    <property type="entry name" value="PROTEIN_KINASE_DOM"/>
    <property type="match status" value="1"/>
</dbReference>
<dbReference type="SMART" id="SM00248">
    <property type="entry name" value="ANK"/>
    <property type="match status" value="4"/>
</dbReference>
<evidence type="ECO:0000256" key="2">
    <source>
        <dbReference type="ARBA" id="ARBA00023043"/>
    </source>
</evidence>
<dbReference type="OMA" id="YTFCPID"/>
<dbReference type="InterPro" id="IPR000719">
    <property type="entry name" value="Prot_kinase_dom"/>
</dbReference>
<dbReference type="InterPro" id="IPR002110">
    <property type="entry name" value="Ankyrin_rpt"/>
</dbReference>
<dbReference type="PANTHER" id="PTHR46680">
    <property type="entry name" value="NF-KAPPA-B INHIBITOR ALPHA"/>
    <property type="match status" value="1"/>
</dbReference>
<dbReference type="InterPro" id="IPR011009">
    <property type="entry name" value="Kinase-like_dom_sf"/>
</dbReference>
<dbReference type="GO" id="GO:0005524">
    <property type="term" value="F:ATP binding"/>
    <property type="evidence" value="ECO:0007669"/>
    <property type="project" value="InterPro"/>
</dbReference>
<dbReference type="Gene3D" id="1.10.510.10">
    <property type="entry name" value="Transferase(Phosphotransferase) domain 1"/>
    <property type="match status" value="1"/>
</dbReference>
<dbReference type="SUPFAM" id="SSF56112">
    <property type="entry name" value="Protein kinase-like (PK-like)"/>
    <property type="match status" value="1"/>
</dbReference>
<dbReference type="Pfam" id="PF00023">
    <property type="entry name" value="Ank"/>
    <property type="match status" value="1"/>
</dbReference>
<dbReference type="PROSITE" id="PS50297">
    <property type="entry name" value="ANK_REP_REGION"/>
    <property type="match status" value="3"/>
</dbReference>
<dbReference type="CDD" id="cd00180">
    <property type="entry name" value="PKc"/>
    <property type="match status" value="1"/>
</dbReference>
<sequence length="790" mass="88909">MASLLRPRKSLRDLDDKILINLVGAMQNKATPSETFVARERLAAVWTQELLKDFIRLKKPGFRDDDFDVIQRDFLQIISILCYIGWPDWTQFGRIFLGHYGTDGERDRTDASIGKFKLEDLENAAFLGSPWAHKFLSDQYIFSPIILREGESLEFGREWRLPFINEESNEIRQGGYGSVTKEIIPGGYYRRSHGLPSHKQVRIARKRFAIGQYFRFEVKNLKHLRSALAHHDRILPYLATVTVGNDFNIISPLADMDLEQFLTGEHGRHPNNRCFTMKDLVIEAANVADALNFLHEDLRSPELGLTCCHRDLKPANILIFFEGNSLPTGKWKITDFGISSIRQTESTNTSVRHTSVPLLGPYQAPEVCSGRESGRRSDVWSFGCILVRVLALGLQGRQRLIEFDTRRGKLADGIVDYDHDYFHRDVPAVLNPHIQAWVEGLPGAHNEYTREFLLECQAVLLDVLALDFEKRPYARTVCTRLTRIQSLAQPRGKTISPERGRPSPAPSISGSTSTVSTTPGLGKFLIQAIKEQNIMELRALLDARADAEEVYDKDRALIHAILTGNVYILSELSEGSTPLKLAAETGNAEMVELLLRKGVNIDAPSASNMTPLMAAVRHGHVLVVRVLLQHRANPMASSAEGMTSLHYAAWANVSADIIRHLMDNMDEVNVRGLGSETPLFTLVKSYVPSNEVWRQKFHAMLGRGADVNTKDDDGNTPLSYAVKENYVSVARKLFQAGAVYEGDVGHHHPTQDMKKLLKEFTNANTRRNSSDTFASSSSRWPRVLKQMTRN</sequence>
<evidence type="ECO:0000313" key="6">
    <source>
        <dbReference type="EMBL" id="OOF90140.1"/>
    </source>
</evidence>
<dbReference type="Pfam" id="PF12796">
    <property type="entry name" value="Ank_2"/>
    <property type="match status" value="1"/>
</dbReference>
<protein>
    <recommendedName>
        <fullName evidence="5">Protein kinase domain-containing protein</fullName>
    </recommendedName>
</protein>
<feature type="repeat" description="ANK" evidence="3">
    <location>
        <begin position="574"/>
        <end position="606"/>
    </location>
</feature>
<dbReference type="VEuPathDB" id="FungiDB:ASPCADRAFT_157380"/>
<keyword evidence="7" id="KW-1185">Reference proteome</keyword>
<feature type="repeat" description="ANK" evidence="3">
    <location>
        <begin position="713"/>
        <end position="738"/>
    </location>
</feature>
<dbReference type="GO" id="GO:0071356">
    <property type="term" value="P:cellular response to tumor necrosis factor"/>
    <property type="evidence" value="ECO:0007669"/>
    <property type="project" value="TreeGrafter"/>
</dbReference>
<dbReference type="InterPro" id="IPR036770">
    <property type="entry name" value="Ankyrin_rpt-contain_sf"/>
</dbReference>
<dbReference type="PROSITE" id="PS00108">
    <property type="entry name" value="PROTEIN_KINASE_ST"/>
    <property type="match status" value="1"/>
</dbReference>
<evidence type="ECO:0000256" key="4">
    <source>
        <dbReference type="SAM" id="MobiDB-lite"/>
    </source>
</evidence>
<feature type="repeat" description="ANK" evidence="3">
    <location>
        <begin position="607"/>
        <end position="639"/>
    </location>
</feature>
<keyword evidence="1" id="KW-0677">Repeat</keyword>
<dbReference type="GO" id="GO:0005829">
    <property type="term" value="C:cytosol"/>
    <property type="evidence" value="ECO:0007669"/>
    <property type="project" value="TreeGrafter"/>
</dbReference>
<dbReference type="Proteomes" id="UP000188318">
    <property type="component" value="Unassembled WGS sequence"/>
</dbReference>
<dbReference type="Pfam" id="PF00069">
    <property type="entry name" value="Pkinase"/>
    <property type="match status" value="1"/>
</dbReference>
<dbReference type="PANTHER" id="PTHR46680:SF3">
    <property type="entry name" value="NF-KAPPA-B INHIBITOR CACTUS"/>
    <property type="match status" value="1"/>
</dbReference>